<keyword evidence="5" id="KW-0274">FAD</keyword>
<evidence type="ECO:0000256" key="1">
    <source>
        <dbReference type="ARBA" id="ARBA00005869"/>
    </source>
</evidence>
<protein>
    <recommendedName>
        <fullName evidence="2 5">Proline dehydrogenase</fullName>
        <ecNumber evidence="2 5">1.5.5.2</ecNumber>
    </recommendedName>
</protein>
<reference evidence="7 8" key="1">
    <citation type="submission" date="2020-11" db="EMBL/GenBank/DDBJ databases">
        <title>Kefir isolates.</title>
        <authorList>
            <person name="Marcisauskas S."/>
            <person name="Kim Y."/>
            <person name="Blasche S."/>
        </authorList>
    </citation>
    <scope>NUCLEOTIDE SEQUENCE [LARGE SCALE GENOMIC DNA]</scope>
    <source>
        <strain evidence="7 8">OG2</strain>
    </source>
</reference>
<dbReference type="EMBL" id="PUHR01000066">
    <property type="protein sequence ID" value="KAG0668488.1"/>
    <property type="molecule type" value="Genomic_DNA"/>
</dbReference>
<dbReference type="GO" id="GO:0004657">
    <property type="term" value="F:proline dehydrogenase activity"/>
    <property type="evidence" value="ECO:0007669"/>
    <property type="project" value="UniProtKB-EC"/>
</dbReference>
<dbReference type="GO" id="GO:0071949">
    <property type="term" value="F:FAD binding"/>
    <property type="evidence" value="ECO:0007669"/>
    <property type="project" value="TreeGrafter"/>
</dbReference>
<evidence type="ECO:0000256" key="2">
    <source>
        <dbReference type="ARBA" id="ARBA00012695"/>
    </source>
</evidence>
<dbReference type="FunFam" id="3.20.20.220:FF:000017">
    <property type="entry name" value="Proline dehydrogenase"/>
    <property type="match status" value="1"/>
</dbReference>
<evidence type="ECO:0000313" key="7">
    <source>
        <dbReference type="EMBL" id="KAG0668488.1"/>
    </source>
</evidence>
<dbReference type="InterPro" id="IPR029041">
    <property type="entry name" value="FAD-linked_oxidoreductase-like"/>
</dbReference>
<dbReference type="Gene3D" id="3.20.20.220">
    <property type="match status" value="1"/>
</dbReference>
<comment type="cofactor">
    <cofactor evidence="5">
        <name>FAD</name>
        <dbReference type="ChEBI" id="CHEBI:57692"/>
    </cofactor>
</comment>
<dbReference type="PANTHER" id="PTHR13914">
    <property type="entry name" value="PROLINE OXIDASE"/>
    <property type="match status" value="1"/>
</dbReference>
<keyword evidence="8" id="KW-1185">Reference proteome</keyword>
<dbReference type="Pfam" id="PF01619">
    <property type="entry name" value="Pro_dh"/>
    <property type="match status" value="1"/>
</dbReference>
<sequence length="530" mass="59523">MRLSVIRSPATSLLLRSINTIKTTNNLSVQNRLFANVKRHYVSKTNTKKNESMMYLDPTGVLRSNAEALPSDMTTAATTIGTPVIDSINPPATAPSSTLEEPTWDKIYDIKAPSSISYLKTIPRNQLFSLSMIGVVTLNKFFLDSCIKLFPYVPIPIIKLFISDLYCGGETMDEVLQCGKELQKRGISNMMLSLTIEDAEGTKNIDIDYIVSETIASIHKILLPNFLSQLDGTASNINDIAPGYIALKPSALVKNPSEVLLNFGNTKDIYWAEQRQVLIDNCSKITKEICQLNKDLLARYPDRQSPFFVSTIDAEKYDLQKNGVYELQRILFQKFNTVENKFASCIGTWQLYLKDSLKDIIEEQKMAERGNYKLGLKLVRGAYIHTEPNREMIIHNTKPDTDNHYNKVATLVTNDMLANGENSIFGHLVIASHNYHSQLIATNLIKNSKSPNKAYVQSNVIFGQLLGMADNVTHDLINTYGVKNIIKYVPWGPAIETKDYLLRRLQENGDAVRADNGWPLLKSILSSLRS</sequence>
<keyword evidence="3 5" id="KW-0560">Oxidoreductase</keyword>
<comment type="similarity">
    <text evidence="1 5">Belongs to the proline oxidase family.</text>
</comment>
<evidence type="ECO:0000259" key="6">
    <source>
        <dbReference type="Pfam" id="PF01619"/>
    </source>
</evidence>
<accession>A0A9P7B9R0</accession>
<dbReference type="OrthoDB" id="5464at2759"/>
<keyword evidence="5" id="KW-0285">Flavoprotein</keyword>
<evidence type="ECO:0000313" key="8">
    <source>
        <dbReference type="Proteomes" id="UP000750334"/>
    </source>
</evidence>
<comment type="function">
    <text evidence="5">Converts proline to delta-1-pyrroline-5-carboxylate.</text>
</comment>
<proteinExistence type="inferred from homology"/>
<dbReference type="AlphaFoldDB" id="A0A9P7B9R0"/>
<evidence type="ECO:0000256" key="5">
    <source>
        <dbReference type="RuleBase" id="RU364054"/>
    </source>
</evidence>
<evidence type="ECO:0000256" key="3">
    <source>
        <dbReference type="ARBA" id="ARBA00023002"/>
    </source>
</evidence>
<gene>
    <name evidence="7" type="ORF">C6P45_004648</name>
</gene>
<dbReference type="GO" id="GO:0005739">
    <property type="term" value="C:mitochondrion"/>
    <property type="evidence" value="ECO:0007669"/>
    <property type="project" value="TreeGrafter"/>
</dbReference>
<dbReference type="InterPro" id="IPR002872">
    <property type="entry name" value="Proline_DH_dom"/>
</dbReference>
<evidence type="ECO:0000256" key="4">
    <source>
        <dbReference type="ARBA" id="ARBA00023062"/>
    </source>
</evidence>
<dbReference type="EC" id="1.5.5.2" evidence="2 5"/>
<comment type="catalytic activity">
    <reaction evidence="5">
        <text>L-proline + a quinone = (S)-1-pyrroline-5-carboxylate + a quinol + H(+)</text>
        <dbReference type="Rhea" id="RHEA:23784"/>
        <dbReference type="ChEBI" id="CHEBI:15378"/>
        <dbReference type="ChEBI" id="CHEBI:17388"/>
        <dbReference type="ChEBI" id="CHEBI:24646"/>
        <dbReference type="ChEBI" id="CHEBI:60039"/>
        <dbReference type="ChEBI" id="CHEBI:132124"/>
        <dbReference type="EC" id="1.5.5.2"/>
    </reaction>
</comment>
<name>A0A9P7B9R0_MAUEX</name>
<dbReference type="InterPro" id="IPR015659">
    <property type="entry name" value="Proline_oxidase"/>
</dbReference>
<comment type="caution">
    <text evidence="7">The sequence shown here is derived from an EMBL/GenBank/DDBJ whole genome shotgun (WGS) entry which is preliminary data.</text>
</comment>
<dbReference type="PANTHER" id="PTHR13914:SF0">
    <property type="entry name" value="PROLINE DEHYDROGENASE 1, MITOCHONDRIAL"/>
    <property type="match status" value="1"/>
</dbReference>
<dbReference type="SUPFAM" id="SSF51730">
    <property type="entry name" value="FAD-linked oxidoreductase"/>
    <property type="match status" value="1"/>
</dbReference>
<dbReference type="GO" id="GO:0010133">
    <property type="term" value="P:L-proline catabolic process to L-glutamate"/>
    <property type="evidence" value="ECO:0007669"/>
    <property type="project" value="TreeGrafter"/>
</dbReference>
<organism evidence="7 8">
    <name type="scientific">Maudiozyma exigua</name>
    <name type="common">Yeast</name>
    <name type="synonym">Kazachstania exigua</name>
    <dbReference type="NCBI Taxonomy" id="34358"/>
    <lineage>
        <taxon>Eukaryota</taxon>
        <taxon>Fungi</taxon>
        <taxon>Dikarya</taxon>
        <taxon>Ascomycota</taxon>
        <taxon>Saccharomycotina</taxon>
        <taxon>Saccharomycetes</taxon>
        <taxon>Saccharomycetales</taxon>
        <taxon>Saccharomycetaceae</taxon>
        <taxon>Maudiozyma</taxon>
    </lineage>
</organism>
<dbReference type="Proteomes" id="UP000750334">
    <property type="component" value="Unassembled WGS sequence"/>
</dbReference>
<feature type="domain" description="Proline dehydrogenase" evidence="6">
    <location>
        <begin position="249"/>
        <end position="511"/>
    </location>
</feature>
<keyword evidence="4 5" id="KW-0642">Proline metabolism</keyword>